<evidence type="ECO:0000256" key="12">
    <source>
        <dbReference type="ARBA" id="ARBA00024326"/>
    </source>
</evidence>
<dbReference type="InterPro" id="IPR003817">
    <property type="entry name" value="PS_Dcarbxylase"/>
</dbReference>
<dbReference type="Proteomes" id="UP000190042">
    <property type="component" value="Unassembled WGS sequence"/>
</dbReference>
<dbReference type="PANTHER" id="PTHR10067">
    <property type="entry name" value="PHOSPHATIDYLSERINE DECARBOXYLASE"/>
    <property type="match status" value="1"/>
</dbReference>
<keyword evidence="5" id="KW-0210">Decarboxylase</keyword>
<keyword evidence="4" id="KW-0444">Lipid biosynthesis</keyword>
<dbReference type="Pfam" id="PF02666">
    <property type="entry name" value="PS_Dcarbxylase"/>
    <property type="match status" value="1"/>
</dbReference>
<dbReference type="GO" id="GO:0004609">
    <property type="term" value="F:phosphatidylserine decarboxylase activity"/>
    <property type="evidence" value="ECO:0007669"/>
    <property type="project" value="UniProtKB-EC"/>
</dbReference>
<keyword evidence="14" id="KW-1185">Reference proteome</keyword>
<dbReference type="GO" id="GO:0006646">
    <property type="term" value="P:phosphatidylethanolamine biosynthetic process"/>
    <property type="evidence" value="ECO:0007669"/>
    <property type="project" value="UniProtKB-UniPathway"/>
</dbReference>
<keyword evidence="8" id="KW-0594">Phospholipid biosynthesis</keyword>
<dbReference type="EC" id="4.1.1.65" evidence="3"/>
<evidence type="ECO:0000256" key="9">
    <source>
        <dbReference type="ARBA" id="ARBA00023239"/>
    </source>
</evidence>
<name>A0A1T4XPI0_9BACL</name>
<dbReference type="RefSeq" id="WP_009497609.1">
    <property type="nucleotide sequence ID" value="NZ_FUYJ01000001.1"/>
</dbReference>
<reference evidence="14" key="1">
    <citation type="submission" date="2017-02" db="EMBL/GenBank/DDBJ databases">
        <authorList>
            <person name="Varghese N."/>
            <person name="Submissions S."/>
        </authorList>
    </citation>
    <scope>NUCLEOTIDE SEQUENCE [LARGE SCALE GENOMIC DNA]</scope>
    <source>
        <strain evidence="14">DSM 23966</strain>
    </source>
</reference>
<keyword evidence="9" id="KW-0456">Lyase</keyword>
<dbReference type="UniPathway" id="UPA00558"/>
<comment type="cofactor">
    <cofactor evidence="1">
        <name>pyruvate</name>
        <dbReference type="ChEBI" id="CHEBI:15361"/>
    </cofactor>
</comment>
<protein>
    <recommendedName>
        <fullName evidence="3">phosphatidylserine decarboxylase</fullName>
        <ecNumber evidence="3">4.1.1.65</ecNumber>
    </recommendedName>
</protein>
<dbReference type="InterPro" id="IPR033177">
    <property type="entry name" value="PSD-B"/>
</dbReference>
<keyword evidence="11" id="KW-0670">Pyruvate</keyword>
<evidence type="ECO:0000256" key="7">
    <source>
        <dbReference type="ARBA" id="ARBA00023145"/>
    </source>
</evidence>
<dbReference type="NCBIfam" id="TIGR00163">
    <property type="entry name" value="PS_decarb"/>
    <property type="match status" value="1"/>
</dbReference>
<comment type="pathway">
    <text evidence="2">Lipid metabolism.</text>
</comment>
<evidence type="ECO:0000256" key="11">
    <source>
        <dbReference type="ARBA" id="ARBA00023317"/>
    </source>
</evidence>
<evidence type="ECO:0000256" key="4">
    <source>
        <dbReference type="ARBA" id="ARBA00022516"/>
    </source>
</evidence>
<keyword evidence="6" id="KW-0443">Lipid metabolism</keyword>
<dbReference type="PANTHER" id="PTHR10067:SF6">
    <property type="entry name" value="PHOSPHATIDYLSERINE DECARBOXYLASE PROENZYME, MITOCHONDRIAL"/>
    <property type="match status" value="1"/>
</dbReference>
<dbReference type="AlphaFoldDB" id="A0A1T4XPI0"/>
<evidence type="ECO:0000256" key="6">
    <source>
        <dbReference type="ARBA" id="ARBA00023098"/>
    </source>
</evidence>
<gene>
    <name evidence="13" type="ORF">SAMN04244570_1147</name>
</gene>
<dbReference type="EMBL" id="FUYJ01000001">
    <property type="protein sequence ID" value="SKA91474.1"/>
    <property type="molecule type" value="Genomic_DNA"/>
</dbReference>
<evidence type="ECO:0000256" key="1">
    <source>
        <dbReference type="ARBA" id="ARBA00001928"/>
    </source>
</evidence>
<evidence type="ECO:0000313" key="13">
    <source>
        <dbReference type="EMBL" id="SKA91474.1"/>
    </source>
</evidence>
<evidence type="ECO:0000256" key="3">
    <source>
        <dbReference type="ARBA" id="ARBA00012243"/>
    </source>
</evidence>
<evidence type="ECO:0000256" key="10">
    <source>
        <dbReference type="ARBA" id="ARBA00023264"/>
    </source>
</evidence>
<keyword evidence="7" id="KW-0865">Zymogen</keyword>
<evidence type="ECO:0000256" key="2">
    <source>
        <dbReference type="ARBA" id="ARBA00005189"/>
    </source>
</evidence>
<evidence type="ECO:0000313" key="14">
    <source>
        <dbReference type="Proteomes" id="UP000190042"/>
    </source>
</evidence>
<proteinExistence type="predicted"/>
<sequence length="259" mass="29216">MKKHIFKTFVELTGHPISSSIIKNFTASAISKPLIKPFSSFYRIQQQEAEFPMNEYKSLNAFFTRSLKAGSRPIDNDPNTLISPVDGVLSYSGPVNEQQQFVVKDKNYSITDLFGDTSKAEPYQNGYYYLFYLSPQHYHHFHYPVSGKLVSRYALGTTSYPVNDLGIRMKDELFSSNYRIISELETACGRVAIVKVGALNVNSIRIADSSKDCVKGEDFGHFAFGSTVILFIENKNSLAPLNLPFTEVQVGDKIGEWQY</sequence>
<comment type="pathway">
    <text evidence="12">Phospholipid metabolism; phosphatidylethanolamine biosynthesis.</text>
</comment>
<accession>A0A1T4XPI0</accession>
<evidence type="ECO:0000256" key="8">
    <source>
        <dbReference type="ARBA" id="ARBA00023209"/>
    </source>
</evidence>
<organism evidence="13 14">
    <name type="scientific">Sporosarcina newyorkensis</name>
    <dbReference type="NCBI Taxonomy" id="759851"/>
    <lineage>
        <taxon>Bacteria</taxon>
        <taxon>Bacillati</taxon>
        <taxon>Bacillota</taxon>
        <taxon>Bacilli</taxon>
        <taxon>Bacillales</taxon>
        <taxon>Caryophanaceae</taxon>
        <taxon>Sporosarcina</taxon>
    </lineage>
</organism>
<keyword evidence="10" id="KW-1208">Phospholipid metabolism</keyword>
<evidence type="ECO:0000256" key="5">
    <source>
        <dbReference type="ARBA" id="ARBA00022793"/>
    </source>
</evidence>